<dbReference type="EMBL" id="NHRY01000141">
    <property type="protein sequence ID" value="PPQ33619.1"/>
    <property type="molecule type" value="Genomic_DNA"/>
</dbReference>
<protein>
    <recommendedName>
        <fullName evidence="3">Transposase IS4-like domain-containing protein</fullName>
    </recommendedName>
</protein>
<organism evidence="1 2">
    <name type="scientific">Rhodopila globiformis</name>
    <name type="common">Rhodopseudomonas globiformis</name>
    <dbReference type="NCBI Taxonomy" id="1071"/>
    <lineage>
        <taxon>Bacteria</taxon>
        <taxon>Pseudomonadati</taxon>
        <taxon>Pseudomonadota</taxon>
        <taxon>Alphaproteobacteria</taxon>
        <taxon>Acetobacterales</taxon>
        <taxon>Acetobacteraceae</taxon>
        <taxon>Rhodopila</taxon>
    </lineage>
</organism>
<gene>
    <name evidence="1" type="ORF">CCS01_14015</name>
</gene>
<evidence type="ECO:0000313" key="1">
    <source>
        <dbReference type="EMBL" id="PPQ33619.1"/>
    </source>
</evidence>
<keyword evidence="2" id="KW-1185">Reference proteome</keyword>
<proteinExistence type="predicted"/>
<dbReference type="OrthoDB" id="53473at2"/>
<accession>A0A2S6NGC7</accession>
<name>A0A2S6NGC7_RHOGL</name>
<dbReference type="Proteomes" id="UP000239724">
    <property type="component" value="Unassembled WGS sequence"/>
</dbReference>
<comment type="caution">
    <text evidence="1">The sequence shown here is derived from an EMBL/GenBank/DDBJ whole genome shotgun (WGS) entry which is preliminary data.</text>
</comment>
<dbReference type="AlphaFoldDB" id="A0A2S6NGC7"/>
<dbReference type="RefSeq" id="WP_104519471.1">
    <property type="nucleotide sequence ID" value="NZ_NHRY01000141.1"/>
</dbReference>
<evidence type="ECO:0008006" key="3">
    <source>
        <dbReference type="Google" id="ProtNLM"/>
    </source>
</evidence>
<reference evidence="1 2" key="1">
    <citation type="journal article" date="2018" name="Arch. Microbiol.">
        <title>New insights into the metabolic potential of the phototrophic purple bacterium Rhodopila globiformis DSM 161(T) from its draft genome sequence and evidence for a vanadium-dependent nitrogenase.</title>
        <authorList>
            <person name="Imhoff J.F."/>
            <person name="Rahn T."/>
            <person name="Kunzel S."/>
            <person name="Neulinger S.C."/>
        </authorList>
    </citation>
    <scope>NUCLEOTIDE SEQUENCE [LARGE SCALE GENOMIC DNA]</scope>
    <source>
        <strain evidence="1 2">DSM 161</strain>
    </source>
</reference>
<sequence length="294" mass="33018">MPDEGIQAILQIRRWLPHLPFHRLSPAEPWAASPGRAITIVGDSSFASLELIAAVRRYVRLVTRLRLDASLFAPPPPRRPGQRGPKACKGHRLAKLTAVLANPATRWTRVWVNEWYGDEGRILEIVSGTAIWYHPGLPPAPIRWVLVRDPSGQREPQAFLSTNLDDKPEAILGRFVWRWRIETTFQEVRRHLGAETQRQWSDLAIRRTTPVLLGLFSLVTLWAGELMGDAATAPQPRTAAWYAKPLPTFSDAIAAVRRAFWCPAELSMSRPGQATVEIPVTLLRRLVDTVAYAA</sequence>
<evidence type="ECO:0000313" key="2">
    <source>
        <dbReference type="Proteomes" id="UP000239724"/>
    </source>
</evidence>